<evidence type="ECO:0000313" key="6">
    <source>
        <dbReference type="EMBL" id="MPM28407.1"/>
    </source>
</evidence>
<dbReference type="PROSITE" id="PS51078">
    <property type="entry name" value="ICLR_ED"/>
    <property type="match status" value="1"/>
</dbReference>
<dbReference type="Pfam" id="PF09339">
    <property type="entry name" value="HTH_IclR"/>
    <property type="match status" value="1"/>
</dbReference>
<dbReference type="SMART" id="SM00346">
    <property type="entry name" value="HTH_ICLR"/>
    <property type="match status" value="1"/>
</dbReference>
<keyword evidence="3" id="KW-0804">Transcription</keyword>
<dbReference type="InterPro" id="IPR029016">
    <property type="entry name" value="GAF-like_dom_sf"/>
</dbReference>
<dbReference type="InterPro" id="IPR014757">
    <property type="entry name" value="Tscrpt_reg_IclR_C"/>
</dbReference>
<dbReference type="Gene3D" id="3.30.450.40">
    <property type="match status" value="1"/>
</dbReference>
<dbReference type="Pfam" id="PF01614">
    <property type="entry name" value="IclR_C"/>
    <property type="match status" value="1"/>
</dbReference>
<dbReference type="InterPro" id="IPR036388">
    <property type="entry name" value="WH-like_DNA-bd_sf"/>
</dbReference>
<feature type="domain" description="IclR-ED" evidence="5">
    <location>
        <begin position="68"/>
        <end position="253"/>
    </location>
</feature>
<evidence type="ECO:0000256" key="1">
    <source>
        <dbReference type="ARBA" id="ARBA00023015"/>
    </source>
</evidence>
<dbReference type="GO" id="GO:0003700">
    <property type="term" value="F:DNA-binding transcription factor activity"/>
    <property type="evidence" value="ECO:0007669"/>
    <property type="project" value="TreeGrafter"/>
</dbReference>
<reference evidence="6" key="1">
    <citation type="submission" date="2019-08" db="EMBL/GenBank/DDBJ databases">
        <authorList>
            <person name="Kucharzyk K."/>
            <person name="Murdoch R.W."/>
            <person name="Higgins S."/>
            <person name="Loffler F."/>
        </authorList>
    </citation>
    <scope>NUCLEOTIDE SEQUENCE</scope>
</reference>
<dbReference type="InterPro" id="IPR005471">
    <property type="entry name" value="Tscrpt_reg_IclR_N"/>
</dbReference>
<organism evidence="6">
    <name type="scientific">bioreactor metagenome</name>
    <dbReference type="NCBI Taxonomy" id="1076179"/>
    <lineage>
        <taxon>unclassified sequences</taxon>
        <taxon>metagenomes</taxon>
        <taxon>ecological metagenomes</taxon>
    </lineage>
</organism>
<dbReference type="PROSITE" id="PS51077">
    <property type="entry name" value="HTH_ICLR"/>
    <property type="match status" value="1"/>
</dbReference>
<comment type="caution">
    <text evidence="6">The sequence shown here is derived from an EMBL/GenBank/DDBJ whole genome shotgun (WGS) entry which is preliminary data.</text>
</comment>
<name>A0A644YJD4_9ZZZZ</name>
<accession>A0A644YJD4</accession>
<feature type="domain" description="HTH iclR-type" evidence="4">
    <location>
        <begin position="7"/>
        <end position="67"/>
    </location>
</feature>
<proteinExistence type="predicted"/>
<keyword evidence="1" id="KW-0805">Transcription regulation</keyword>
<dbReference type="GO" id="GO:0045892">
    <property type="term" value="P:negative regulation of DNA-templated transcription"/>
    <property type="evidence" value="ECO:0007669"/>
    <property type="project" value="TreeGrafter"/>
</dbReference>
<dbReference type="PANTHER" id="PTHR30136:SF34">
    <property type="entry name" value="TRANSCRIPTIONAL REGULATOR"/>
    <property type="match status" value="1"/>
</dbReference>
<evidence type="ECO:0000256" key="2">
    <source>
        <dbReference type="ARBA" id="ARBA00023125"/>
    </source>
</evidence>
<dbReference type="GO" id="GO:0003677">
    <property type="term" value="F:DNA binding"/>
    <property type="evidence" value="ECO:0007669"/>
    <property type="project" value="UniProtKB-KW"/>
</dbReference>
<evidence type="ECO:0000259" key="4">
    <source>
        <dbReference type="PROSITE" id="PS51077"/>
    </source>
</evidence>
<protein>
    <submittedName>
        <fullName evidence="6">Uncharacterized protein</fullName>
    </submittedName>
</protein>
<dbReference type="AlphaFoldDB" id="A0A644YJD4"/>
<sequence>MEHRNTNRTLMRGLDLLRAVSSTDMPTVTNLAKLTGLPKSTTSRFLAVLVQEGYLRIDVDQRFCLAPKVLELGFSALQGLGVSEVVAAPLQDIADVCNGAANLGELDGTDVIMIARRTARTQRERFYSMNIHIGTRLPALYTATGRVLLAQQPAVLQQALDRCEQDRLTPTSTVDRAVLTAQVEEGGITGAIRIRNELAPGFGAVAIAVQINPQRTIALSGSYLLADHDEGIEDRVEAMLRTQAPTIASLMSVHGSLPAARK</sequence>
<dbReference type="EMBL" id="VSSQ01005245">
    <property type="protein sequence ID" value="MPM28407.1"/>
    <property type="molecule type" value="Genomic_DNA"/>
</dbReference>
<dbReference type="InterPro" id="IPR050707">
    <property type="entry name" value="HTH_MetabolicPath_Reg"/>
</dbReference>
<dbReference type="InterPro" id="IPR036390">
    <property type="entry name" value="WH_DNA-bd_sf"/>
</dbReference>
<evidence type="ECO:0000259" key="5">
    <source>
        <dbReference type="PROSITE" id="PS51078"/>
    </source>
</evidence>
<dbReference type="Gene3D" id="1.10.10.10">
    <property type="entry name" value="Winged helix-like DNA-binding domain superfamily/Winged helix DNA-binding domain"/>
    <property type="match status" value="1"/>
</dbReference>
<evidence type="ECO:0000256" key="3">
    <source>
        <dbReference type="ARBA" id="ARBA00023163"/>
    </source>
</evidence>
<dbReference type="PANTHER" id="PTHR30136">
    <property type="entry name" value="HELIX-TURN-HELIX TRANSCRIPTIONAL REGULATOR, ICLR FAMILY"/>
    <property type="match status" value="1"/>
</dbReference>
<dbReference type="SUPFAM" id="SSF46785">
    <property type="entry name" value="Winged helix' DNA-binding domain"/>
    <property type="match status" value="1"/>
</dbReference>
<gene>
    <name evidence="6" type="ORF">SDC9_74929</name>
</gene>
<dbReference type="SUPFAM" id="SSF55781">
    <property type="entry name" value="GAF domain-like"/>
    <property type="match status" value="1"/>
</dbReference>
<keyword evidence="2" id="KW-0238">DNA-binding</keyword>